<evidence type="ECO:0000259" key="3">
    <source>
        <dbReference type="PROSITE" id="PS52004"/>
    </source>
</evidence>
<keyword evidence="1" id="KW-0596">Phosphopantetheine</keyword>
<evidence type="ECO:0000256" key="2">
    <source>
        <dbReference type="ARBA" id="ARBA00022553"/>
    </source>
</evidence>
<evidence type="ECO:0000313" key="4">
    <source>
        <dbReference type="EMBL" id="QJB38144.1"/>
    </source>
</evidence>
<evidence type="ECO:0000256" key="1">
    <source>
        <dbReference type="ARBA" id="ARBA00022450"/>
    </source>
</evidence>
<keyword evidence="5" id="KW-1185">Reference proteome</keyword>
<dbReference type="Proteomes" id="UP000503144">
    <property type="component" value="Chromosome"/>
</dbReference>
<feature type="domain" description="Ketosynthase family 3 (KS3)" evidence="3">
    <location>
        <begin position="2"/>
        <end position="244"/>
    </location>
</feature>
<evidence type="ECO:0000313" key="5">
    <source>
        <dbReference type="Proteomes" id="UP000503144"/>
    </source>
</evidence>
<dbReference type="InterPro" id="IPR014030">
    <property type="entry name" value="Ketoacyl_synth_N"/>
</dbReference>
<dbReference type="Pfam" id="PF00109">
    <property type="entry name" value="ketoacyl-synt"/>
    <property type="match status" value="1"/>
</dbReference>
<dbReference type="PANTHER" id="PTHR43775:SF37">
    <property type="entry name" value="SI:DKEY-61P9.11"/>
    <property type="match status" value="1"/>
</dbReference>
<reference evidence="4 5" key="2">
    <citation type="submission" date="2020-09" db="EMBL/GenBank/DDBJ databases">
        <authorList>
            <person name="Kittiwongwattana C."/>
        </authorList>
    </citation>
    <scope>NUCLEOTIDE SEQUENCE [LARGE SCALE GENOMIC DNA]</scope>
    <source>
        <strain evidence="4 5">1303</strain>
    </source>
</reference>
<protein>
    <submittedName>
        <fullName evidence="4">Polyketide synthase</fullName>
    </submittedName>
</protein>
<dbReference type="SMART" id="SM00825">
    <property type="entry name" value="PKS_KS"/>
    <property type="match status" value="1"/>
</dbReference>
<accession>A0ABX6LDF3</accession>
<dbReference type="SUPFAM" id="SSF53901">
    <property type="entry name" value="Thiolase-like"/>
    <property type="match status" value="1"/>
</dbReference>
<gene>
    <name evidence="4" type="ORF">HF324_09850</name>
</gene>
<dbReference type="InterPro" id="IPR050091">
    <property type="entry name" value="PKS_NRPS_Biosynth_Enz"/>
</dbReference>
<dbReference type="PROSITE" id="PS52004">
    <property type="entry name" value="KS3_2"/>
    <property type="match status" value="1"/>
</dbReference>
<organism evidence="4 5">
    <name type="scientific">Chitinophaga oryzae</name>
    <dbReference type="NCBI Taxonomy" id="2725414"/>
    <lineage>
        <taxon>Bacteria</taxon>
        <taxon>Pseudomonadati</taxon>
        <taxon>Bacteroidota</taxon>
        <taxon>Chitinophagia</taxon>
        <taxon>Chitinophagales</taxon>
        <taxon>Chitinophagaceae</taxon>
        <taxon>Chitinophaga</taxon>
    </lineage>
</organism>
<sequence>MKKDIAIIGMSGRFPKSASVRELWDNLYGGRELIHFFSEKELEEKGVPQSDRQHPDFVRAGSFVSDTDKFDYPLFRYTVHEAGIMDPQTRLMHQLVWEALEDAGCTPETYHKKTGIFMGANKNLAWSVYATVTPVAHVDDMTKRKLSNPNFMASLIAYKFNFKGPCYFIDTACSTSLSTAHLACRSLLLNECGIAVVGGARLSSDEEKGYLHQEGVLLPVMATIKPSTALLPALLPAMPPALWS</sequence>
<proteinExistence type="predicted"/>
<name>A0ABX6LDF3_9BACT</name>
<dbReference type="CDD" id="cd00833">
    <property type="entry name" value="PKS"/>
    <property type="match status" value="1"/>
</dbReference>
<dbReference type="Gene3D" id="3.40.47.10">
    <property type="match status" value="1"/>
</dbReference>
<dbReference type="RefSeq" id="WP_168860500.1">
    <property type="nucleotide sequence ID" value="NZ_CP051204.2"/>
</dbReference>
<dbReference type="EMBL" id="CP051204">
    <property type="protein sequence ID" value="QJB38144.1"/>
    <property type="molecule type" value="Genomic_DNA"/>
</dbReference>
<dbReference type="InterPro" id="IPR020841">
    <property type="entry name" value="PKS_Beta-ketoAc_synthase_dom"/>
</dbReference>
<keyword evidence="2" id="KW-0597">Phosphoprotein</keyword>
<dbReference type="PANTHER" id="PTHR43775">
    <property type="entry name" value="FATTY ACID SYNTHASE"/>
    <property type="match status" value="1"/>
</dbReference>
<dbReference type="InterPro" id="IPR016039">
    <property type="entry name" value="Thiolase-like"/>
</dbReference>
<reference evidence="5" key="1">
    <citation type="submission" date="2020-04" db="EMBL/GenBank/DDBJ databases">
        <authorList>
            <person name="Kittiwongwattana C."/>
        </authorList>
    </citation>
    <scope>NUCLEOTIDE SEQUENCE [LARGE SCALE GENOMIC DNA]</scope>
    <source>
        <strain evidence="5">1303</strain>
    </source>
</reference>